<evidence type="ECO:0000313" key="2">
    <source>
        <dbReference type="EMBL" id="ONF97720.1"/>
    </source>
</evidence>
<dbReference type="SUPFAM" id="SSF54427">
    <property type="entry name" value="NTF2-like"/>
    <property type="match status" value="1"/>
</dbReference>
<feature type="domain" description="SnoaL-like" evidence="1">
    <location>
        <begin position="9"/>
        <end position="83"/>
    </location>
</feature>
<organism evidence="2 3">
    <name type="scientific">Sphingomonas jeddahensis</name>
    <dbReference type="NCBI Taxonomy" id="1915074"/>
    <lineage>
        <taxon>Bacteria</taxon>
        <taxon>Pseudomonadati</taxon>
        <taxon>Pseudomonadota</taxon>
        <taxon>Alphaproteobacteria</taxon>
        <taxon>Sphingomonadales</taxon>
        <taxon>Sphingomonadaceae</taxon>
        <taxon>Sphingomonas</taxon>
    </lineage>
</organism>
<dbReference type="STRING" id="1915074.SPHI_03560"/>
<name>A0A1V2EYN2_9SPHN</name>
<dbReference type="InterPro" id="IPR032710">
    <property type="entry name" value="NTF2-like_dom_sf"/>
</dbReference>
<dbReference type="RefSeq" id="WP_076743147.1">
    <property type="nucleotide sequence ID" value="NZ_MPSB01000001.1"/>
</dbReference>
<dbReference type="Proteomes" id="UP000188729">
    <property type="component" value="Unassembled WGS sequence"/>
</dbReference>
<evidence type="ECO:0000259" key="1">
    <source>
        <dbReference type="Pfam" id="PF12680"/>
    </source>
</evidence>
<proteinExistence type="predicted"/>
<reference evidence="2 3" key="1">
    <citation type="submission" date="2016-11" db="EMBL/GenBank/DDBJ databases">
        <title>Genome sequence of Sphingomonas jeddahensis G39.</title>
        <authorList>
            <person name="Poehlein A."/>
            <person name="Wuebbeler J.H."/>
            <person name="Steinbuechel A."/>
            <person name="Daniel R."/>
        </authorList>
    </citation>
    <scope>NUCLEOTIDE SEQUENCE [LARGE SCALE GENOMIC DNA]</scope>
    <source>
        <strain evidence="2 3">G39</strain>
    </source>
</reference>
<keyword evidence="3" id="KW-1185">Reference proteome</keyword>
<dbReference type="Gene3D" id="3.10.450.50">
    <property type="match status" value="1"/>
</dbReference>
<sequence>MDIARYNADWLAAWTAKDVPALLGFYAEDCRYFDPQTAAGITGHDALRAYLTGLFAATPAMTYTPDETWPIAGGFCGRWYCDVAGGGRLRGFDMVLLDGNRIGHNEVYVHQIPQE</sequence>
<accession>A0A1V2EYN2</accession>
<dbReference type="OrthoDB" id="333383at2"/>
<comment type="caution">
    <text evidence="2">The sequence shown here is derived from an EMBL/GenBank/DDBJ whole genome shotgun (WGS) entry which is preliminary data.</text>
</comment>
<dbReference type="AlphaFoldDB" id="A0A1V2EYN2"/>
<dbReference type="EMBL" id="MPSB01000001">
    <property type="protein sequence ID" value="ONF97720.1"/>
    <property type="molecule type" value="Genomic_DNA"/>
</dbReference>
<gene>
    <name evidence="2" type="ORF">SPHI_03560</name>
</gene>
<dbReference type="Pfam" id="PF12680">
    <property type="entry name" value="SnoaL_2"/>
    <property type="match status" value="1"/>
</dbReference>
<dbReference type="InterPro" id="IPR037401">
    <property type="entry name" value="SnoaL-like"/>
</dbReference>
<evidence type="ECO:0000313" key="3">
    <source>
        <dbReference type="Proteomes" id="UP000188729"/>
    </source>
</evidence>
<protein>
    <submittedName>
        <fullName evidence="2">SnoaL-like domain protein</fullName>
    </submittedName>
</protein>